<evidence type="ECO:0000313" key="3">
    <source>
        <dbReference type="Proteomes" id="UP000694892"/>
    </source>
</evidence>
<dbReference type="AlphaFoldDB" id="A0A974DC37"/>
<keyword evidence="1" id="KW-0732">Signal</keyword>
<gene>
    <name evidence="2" type="ORF">XELAEV_18017792mg</name>
</gene>
<feature type="signal peptide" evidence="1">
    <location>
        <begin position="1"/>
        <end position="31"/>
    </location>
</feature>
<dbReference type="EMBL" id="CM004470">
    <property type="protein sequence ID" value="OCT89174.1"/>
    <property type="molecule type" value="Genomic_DNA"/>
</dbReference>
<evidence type="ECO:0000256" key="1">
    <source>
        <dbReference type="SAM" id="SignalP"/>
    </source>
</evidence>
<dbReference type="Proteomes" id="UP000694892">
    <property type="component" value="Chromosome 3L"/>
</dbReference>
<evidence type="ECO:0000313" key="2">
    <source>
        <dbReference type="EMBL" id="OCT89174.1"/>
    </source>
</evidence>
<name>A0A974DC37_XENLA</name>
<protein>
    <recommendedName>
        <fullName evidence="4">Secreted protein</fullName>
    </recommendedName>
</protein>
<accession>A0A974DC37</accession>
<reference evidence="3" key="1">
    <citation type="journal article" date="2016" name="Nature">
        <title>Genome evolution in the allotetraploid frog Xenopus laevis.</title>
        <authorList>
            <person name="Session A.M."/>
            <person name="Uno Y."/>
            <person name="Kwon T."/>
            <person name="Chapman J.A."/>
            <person name="Toyoda A."/>
            <person name="Takahashi S."/>
            <person name="Fukui A."/>
            <person name="Hikosaka A."/>
            <person name="Suzuki A."/>
            <person name="Kondo M."/>
            <person name="van Heeringen S.J."/>
            <person name="Quigley I."/>
            <person name="Heinz S."/>
            <person name="Ogino H."/>
            <person name="Ochi H."/>
            <person name="Hellsten U."/>
            <person name="Lyons J.B."/>
            <person name="Simakov O."/>
            <person name="Putnam N."/>
            <person name="Stites J."/>
            <person name="Kuroki Y."/>
            <person name="Tanaka T."/>
            <person name="Michiue T."/>
            <person name="Watanabe M."/>
            <person name="Bogdanovic O."/>
            <person name="Lister R."/>
            <person name="Georgiou G."/>
            <person name="Paranjpe S.S."/>
            <person name="van Kruijsbergen I."/>
            <person name="Shu S."/>
            <person name="Carlson J."/>
            <person name="Kinoshita T."/>
            <person name="Ohta Y."/>
            <person name="Mawaribuchi S."/>
            <person name="Jenkins J."/>
            <person name="Grimwood J."/>
            <person name="Schmutz J."/>
            <person name="Mitros T."/>
            <person name="Mozaffari S.V."/>
            <person name="Suzuki Y."/>
            <person name="Haramoto Y."/>
            <person name="Yamamoto T.S."/>
            <person name="Takagi C."/>
            <person name="Heald R."/>
            <person name="Miller K."/>
            <person name="Haudenschild C."/>
            <person name="Kitzman J."/>
            <person name="Nakayama T."/>
            <person name="Izutsu Y."/>
            <person name="Robert J."/>
            <person name="Fortriede J."/>
            <person name="Burns K."/>
            <person name="Lotay V."/>
            <person name="Karimi K."/>
            <person name="Yasuoka Y."/>
            <person name="Dichmann D.S."/>
            <person name="Flajnik M.F."/>
            <person name="Houston D.W."/>
            <person name="Shendure J."/>
            <person name="DuPasquier L."/>
            <person name="Vize P.D."/>
            <person name="Zorn A.M."/>
            <person name="Ito M."/>
            <person name="Marcotte E.M."/>
            <person name="Wallingford J.B."/>
            <person name="Ito Y."/>
            <person name="Asashima M."/>
            <person name="Ueno N."/>
            <person name="Matsuda Y."/>
            <person name="Veenstra G.J."/>
            <person name="Fujiyama A."/>
            <person name="Harland R.M."/>
            <person name="Taira M."/>
            <person name="Rokhsar D.S."/>
        </authorList>
    </citation>
    <scope>NUCLEOTIDE SEQUENCE [LARGE SCALE GENOMIC DNA]</scope>
    <source>
        <strain evidence="3">J</strain>
    </source>
</reference>
<feature type="chain" id="PRO_5037493439" description="Secreted protein" evidence="1">
    <location>
        <begin position="32"/>
        <end position="84"/>
    </location>
</feature>
<proteinExistence type="predicted"/>
<sequence>MGLMMWSKGDSWIRAASLCLTLVEVSRFTRSCPLHPCNTYTFIHTMYIHRRFTMPDCRYPALQSIHCNPEQITPRKPRVRTVTS</sequence>
<evidence type="ECO:0008006" key="4">
    <source>
        <dbReference type="Google" id="ProtNLM"/>
    </source>
</evidence>
<organism evidence="2 3">
    <name type="scientific">Xenopus laevis</name>
    <name type="common">African clawed frog</name>
    <dbReference type="NCBI Taxonomy" id="8355"/>
    <lineage>
        <taxon>Eukaryota</taxon>
        <taxon>Metazoa</taxon>
        <taxon>Chordata</taxon>
        <taxon>Craniata</taxon>
        <taxon>Vertebrata</taxon>
        <taxon>Euteleostomi</taxon>
        <taxon>Amphibia</taxon>
        <taxon>Batrachia</taxon>
        <taxon>Anura</taxon>
        <taxon>Pipoidea</taxon>
        <taxon>Pipidae</taxon>
        <taxon>Xenopodinae</taxon>
        <taxon>Xenopus</taxon>
        <taxon>Xenopus</taxon>
    </lineage>
</organism>